<accession>A0AAE9AE61</accession>
<protein>
    <submittedName>
        <fullName evidence="1">Uncharacterized protein</fullName>
    </submittedName>
</protein>
<organism evidence="1 2">
    <name type="scientific">Caenorhabditis briggsae</name>
    <dbReference type="NCBI Taxonomy" id="6238"/>
    <lineage>
        <taxon>Eukaryota</taxon>
        <taxon>Metazoa</taxon>
        <taxon>Ecdysozoa</taxon>
        <taxon>Nematoda</taxon>
        <taxon>Chromadorea</taxon>
        <taxon>Rhabditida</taxon>
        <taxon>Rhabditina</taxon>
        <taxon>Rhabditomorpha</taxon>
        <taxon>Rhabditoidea</taxon>
        <taxon>Rhabditidae</taxon>
        <taxon>Peloderinae</taxon>
        <taxon>Caenorhabditis</taxon>
    </lineage>
</organism>
<name>A0AAE9AE61_CAEBR</name>
<sequence>MKDVLSTYEFAVQPIAIREIIGLLEHLKCVQIIKKAFTSTKMSSPFSESPETKEIVTYINPTVDGLEKFSKIFHHIDLMPMMTAKNN</sequence>
<evidence type="ECO:0000313" key="2">
    <source>
        <dbReference type="Proteomes" id="UP000827892"/>
    </source>
</evidence>
<gene>
    <name evidence="1" type="ORF">L3Y34_005611</name>
</gene>
<dbReference type="AlphaFoldDB" id="A0AAE9AE61"/>
<dbReference type="EMBL" id="CP090894">
    <property type="protein sequence ID" value="ULT97889.1"/>
    <property type="molecule type" value="Genomic_DNA"/>
</dbReference>
<proteinExistence type="predicted"/>
<reference evidence="1 2" key="1">
    <citation type="submission" date="2022-05" db="EMBL/GenBank/DDBJ databases">
        <title>Chromosome-level reference genomes for two strains of Caenorhabditis briggsae: an improved platform for comparative genomics.</title>
        <authorList>
            <person name="Stevens L."/>
            <person name="Andersen E.C."/>
        </authorList>
    </citation>
    <scope>NUCLEOTIDE SEQUENCE [LARGE SCALE GENOMIC DNA]</scope>
    <source>
        <strain evidence="1">QX1410_ONT</strain>
        <tissue evidence="1">Whole-organism</tissue>
    </source>
</reference>
<evidence type="ECO:0000313" key="1">
    <source>
        <dbReference type="EMBL" id="ULT97889.1"/>
    </source>
</evidence>
<dbReference type="Proteomes" id="UP000827892">
    <property type="component" value="Chromosome IV"/>
</dbReference>